<dbReference type="Proteomes" id="UP000288943">
    <property type="component" value="Chromosome"/>
</dbReference>
<dbReference type="GO" id="GO:0005524">
    <property type="term" value="F:ATP binding"/>
    <property type="evidence" value="ECO:0007669"/>
    <property type="project" value="UniProtKB-KW"/>
</dbReference>
<dbReference type="GO" id="GO:0004386">
    <property type="term" value="F:helicase activity"/>
    <property type="evidence" value="ECO:0007669"/>
    <property type="project" value="UniProtKB-KW"/>
</dbReference>
<keyword evidence="1" id="KW-0547">Nucleotide-binding</keyword>
<dbReference type="GeneID" id="95376135"/>
<evidence type="ECO:0000256" key="5">
    <source>
        <dbReference type="ARBA" id="ARBA00022840"/>
    </source>
</evidence>
<dbReference type="GO" id="GO:0003677">
    <property type="term" value="F:DNA binding"/>
    <property type="evidence" value="ECO:0007669"/>
    <property type="project" value="UniProtKB-KW"/>
</dbReference>
<keyword evidence="4" id="KW-0347">Helicase</keyword>
<evidence type="ECO:0000256" key="6">
    <source>
        <dbReference type="ARBA" id="ARBA00023125"/>
    </source>
</evidence>
<evidence type="ECO:0000256" key="4">
    <source>
        <dbReference type="ARBA" id="ARBA00022806"/>
    </source>
</evidence>
<keyword evidence="5" id="KW-0067">ATP-binding</keyword>
<gene>
    <name evidence="9" type="ORF">M5X16_29020</name>
    <name evidence="10" type="ORF">PC41400_15075</name>
</gene>
<dbReference type="OrthoDB" id="2643676at2"/>
<dbReference type="EMBL" id="CP026520">
    <property type="protein sequence ID" value="QAV18927.1"/>
    <property type="molecule type" value="Genomic_DNA"/>
</dbReference>
<reference evidence="10 11" key="1">
    <citation type="submission" date="2018-01" db="EMBL/GenBank/DDBJ databases">
        <title>The whole genome sequencing and assembly of Paenibacillus chitinolyticus KCCM 41400 strain.</title>
        <authorList>
            <person name="Kim J.-Y."/>
            <person name="Park M.-K."/>
            <person name="Lee Y.-J."/>
            <person name="Yi H."/>
            <person name="Bahn Y.-S."/>
            <person name="Kim J.F."/>
            <person name="Lee D.-W."/>
        </authorList>
    </citation>
    <scope>NUCLEOTIDE SEQUENCE [LARGE SCALE GENOMIC DNA]</scope>
    <source>
        <strain evidence="10 11">KCCM 41400</strain>
    </source>
</reference>
<dbReference type="InterPro" id="IPR038726">
    <property type="entry name" value="PDDEXK_AddAB-type"/>
</dbReference>
<feature type="domain" description="PD-(D/E)XK endonuclease-like" evidence="8">
    <location>
        <begin position="25"/>
        <end position="256"/>
    </location>
</feature>
<keyword evidence="12" id="KW-1185">Reference proteome</keyword>
<dbReference type="Gene3D" id="3.90.320.10">
    <property type="match status" value="1"/>
</dbReference>
<dbReference type="Proteomes" id="UP001527202">
    <property type="component" value="Unassembled WGS sequence"/>
</dbReference>
<evidence type="ECO:0000259" key="8">
    <source>
        <dbReference type="Pfam" id="PF12705"/>
    </source>
</evidence>
<dbReference type="GO" id="GO:0006281">
    <property type="term" value="P:DNA repair"/>
    <property type="evidence" value="ECO:0007669"/>
    <property type="project" value="UniProtKB-KW"/>
</dbReference>
<proteinExistence type="predicted"/>
<evidence type="ECO:0000313" key="9">
    <source>
        <dbReference type="EMBL" id="MCY9599795.1"/>
    </source>
</evidence>
<keyword evidence="7" id="KW-0234">DNA repair</keyword>
<organism evidence="10 11">
    <name type="scientific">Paenibacillus chitinolyticus</name>
    <dbReference type="NCBI Taxonomy" id="79263"/>
    <lineage>
        <taxon>Bacteria</taxon>
        <taxon>Bacillati</taxon>
        <taxon>Bacillota</taxon>
        <taxon>Bacilli</taxon>
        <taxon>Bacillales</taxon>
        <taxon>Paenibacillaceae</taxon>
        <taxon>Paenibacillus</taxon>
    </lineage>
</organism>
<name>A0A410WXC3_9BACL</name>
<evidence type="ECO:0000256" key="3">
    <source>
        <dbReference type="ARBA" id="ARBA00022801"/>
    </source>
</evidence>
<dbReference type="KEGG" id="pchi:PC41400_15075"/>
<evidence type="ECO:0000313" key="11">
    <source>
        <dbReference type="Proteomes" id="UP000288943"/>
    </source>
</evidence>
<keyword evidence="2" id="KW-0227">DNA damage</keyword>
<dbReference type="RefSeq" id="WP_042227541.1">
    <property type="nucleotide sequence ID" value="NZ_CP026520.1"/>
</dbReference>
<accession>A0A410WXC3</accession>
<reference evidence="9 12" key="2">
    <citation type="submission" date="2022-05" db="EMBL/GenBank/DDBJ databases">
        <title>Genome Sequencing of Bee-Associated Microbes.</title>
        <authorList>
            <person name="Dunlap C."/>
        </authorList>
    </citation>
    <scope>NUCLEOTIDE SEQUENCE [LARGE SCALE GENOMIC DNA]</scope>
    <source>
        <strain evidence="9 12">NRRL B-23120</strain>
    </source>
</reference>
<sequence>MSEIIWSWSRLNTYHSALEGDGCFHLFNQQYNIGNRGENNYFAEYGTLVHEMTERLHNGSLIAWDIEDELKRGLKNFHYKVPFQKMRASYENSLFKFFDEFEDVFKDYTITQAEELKNFEVDKIKLKGFPDMFAQHREYGKVIGDYKTSRVYDTKKMKHNIMQLYLYSIPYYNEFGVYPDNLVYIFPREKENRERVFKFEIEELERTKQWVRDTVCKVLNHKDTWTPRCKTVDGKKDFFASQLCNLRNQCAFRYSCVHRNEFTPY</sequence>
<dbReference type="EMBL" id="JAMDMJ010000055">
    <property type="protein sequence ID" value="MCY9599795.1"/>
    <property type="molecule type" value="Genomic_DNA"/>
</dbReference>
<dbReference type="AlphaFoldDB" id="A0A410WXC3"/>
<evidence type="ECO:0000256" key="1">
    <source>
        <dbReference type="ARBA" id="ARBA00022741"/>
    </source>
</evidence>
<evidence type="ECO:0000256" key="2">
    <source>
        <dbReference type="ARBA" id="ARBA00022763"/>
    </source>
</evidence>
<dbReference type="InterPro" id="IPR011604">
    <property type="entry name" value="PDDEXK-like_dom_sf"/>
</dbReference>
<evidence type="ECO:0000256" key="7">
    <source>
        <dbReference type="ARBA" id="ARBA00023204"/>
    </source>
</evidence>
<keyword evidence="6" id="KW-0238">DNA-binding</keyword>
<protein>
    <submittedName>
        <fullName evidence="9">PD-(D/E)XK nuclease family protein</fullName>
    </submittedName>
</protein>
<dbReference type="GO" id="GO:0016787">
    <property type="term" value="F:hydrolase activity"/>
    <property type="evidence" value="ECO:0007669"/>
    <property type="project" value="UniProtKB-KW"/>
</dbReference>
<evidence type="ECO:0000313" key="12">
    <source>
        <dbReference type="Proteomes" id="UP001527202"/>
    </source>
</evidence>
<dbReference type="Pfam" id="PF12705">
    <property type="entry name" value="PDDEXK_1"/>
    <property type="match status" value="1"/>
</dbReference>
<evidence type="ECO:0000313" key="10">
    <source>
        <dbReference type="EMBL" id="QAV18927.1"/>
    </source>
</evidence>
<keyword evidence="3" id="KW-0378">Hydrolase</keyword>